<proteinExistence type="predicted"/>
<evidence type="ECO:0000313" key="8">
    <source>
        <dbReference type="Proteomes" id="UP001523401"/>
    </source>
</evidence>
<feature type="transmembrane region" description="Helical" evidence="6">
    <location>
        <begin position="281"/>
        <end position="304"/>
    </location>
</feature>
<evidence type="ECO:0000256" key="2">
    <source>
        <dbReference type="ARBA" id="ARBA00022475"/>
    </source>
</evidence>
<dbReference type="InterPro" id="IPR005495">
    <property type="entry name" value="LptG/LptF_permease"/>
</dbReference>
<comment type="subcellular location">
    <subcellularLocation>
        <location evidence="1">Cell membrane</location>
        <topology evidence="1">Multi-pass membrane protein</topology>
    </subcellularLocation>
</comment>
<keyword evidence="2" id="KW-1003">Cell membrane</keyword>
<evidence type="ECO:0000256" key="3">
    <source>
        <dbReference type="ARBA" id="ARBA00022692"/>
    </source>
</evidence>
<evidence type="ECO:0000256" key="1">
    <source>
        <dbReference type="ARBA" id="ARBA00004651"/>
    </source>
</evidence>
<dbReference type="Pfam" id="PF03739">
    <property type="entry name" value="LptF_LptG"/>
    <property type="match status" value="1"/>
</dbReference>
<dbReference type="Proteomes" id="UP001523401">
    <property type="component" value="Unassembled WGS sequence"/>
</dbReference>
<gene>
    <name evidence="7" type="ORF">NF685_10645</name>
</gene>
<accession>A0ABT1CIR5</accession>
<feature type="transmembrane region" description="Helical" evidence="6">
    <location>
        <begin position="341"/>
        <end position="363"/>
    </location>
</feature>
<keyword evidence="5 6" id="KW-0472">Membrane</keyword>
<feature type="transmembrane region" description="Helical" evidence="6">
    <location>
        <begin position="64"/>
        <end position="89"/>
    </location>
</feature>
<feature type="transmembrane region" description="Helical" evidence="6">
    <location>
        <begin position="23"/>
        <end position="44"/>
    </location>
</feature>
<evidence type="ECO:0000256" key="4">
    <source>
        <dbReference type="ARBA" id="ARBA00022989"/>
    </source>
</evidence>
<dbReference type="PANTHER" id="PTHR33529:SF2">
    <property type="entry name" value="LIPOPOLYSACCHARIDE EXPORT SYSTEM PERMEASE PROTEIN LPTG"/>
    <property type="match status" value="1"/>
</dbReference>
<organism evidence="7 8">
    <name type="scientific">Asaia lannensis NBRC 102526</name>
    <dbReference type="NCBI Taxonomy" id="1307926"/>
    <lineage>
        <taxon>Bacteria</taxon>
        <taxon>Pseudomonadati</taxon>
        <taxon>Pseudomonadota</taxon>
        <taxon>Alphaproteobacteria</taxon>
        <taxon>Acetobacterales</taxon>
        <taxon>Acetobacteraceae</taxon>
        <taxon>Asaia</taxon>
    </lineage>
</organism>
<feature type="transmembrane region" description="Helical" evidence="6">
    <location>
        <begin position="110"/>
        <end position="128"/>
    </location>
</feature>
<keyword evidence="8" id="KW-1185">Reference proteome</keyword>
<dbReference type="PANTHER" id="PTHR33529">
    <property type="entry name" value="SLR0882 PROTEIN-RELATED"/>
    <property type="match status" value="1"/>
</dbReference>
<keyword evidence="3 6" id="KW-0812">Transmembrane</keyword>
<reference evidence="7 8" key="1">
    <citation type="submission" date="2022-06" db="EMBL/GenBank/DDBJ databases">
        <title>Whole-genome of Asaia lannensis strain LMG 27011T.</title>
        <authorList>
            <person name="Sombolestani A."/>
        </authorList>
    </citation>
    <scope>NUCLEOTIDE SEQUENCE [LARGE SCALE GENOMIC DNA]</scope>
    <source>
        <strain evidence="7 8">NBRC 102526</strain>
    </source>
</reference>
<feature type="transmembrane region" description="Helical" evidence="6">
    <location>
        <begin position="316"/>
        <end position="335"/>
    </location>
</feature>
<dbReference type="RefSeq" id="WP_252849573.1">
    <property type="nucleotide sequence ID" value="NZ_BAPW01000015.1"/>
</dbReference>
<keyword evidence="4 6" id="KW-1133">Transmembrane helix</keyword>
<sequence length="368" mass="39418">MTRSNAPVGASHSVLLRYFTRSMIGRTLICGGILVSMMEILGLLEMTTPILERHLGAMGLVRYALLRMPTLTVQTLPLSTLIGALFMLMQMTLASEMASLRAAGLSTGRLLVFLLPSIGIISAAGIITQEVVAPRTELALAKWWNLTDPKAAGSGHGFWFHASGNVIHIDSFSEGGRSVQKVAVYHRARGGDLVAADTAPQAVYDRSTGWHATDVRSLTLRSNRVDIEHRHDVALLPADVTPDTLIQLSQSYPVLSGWSLWMILHRGGASSLPKATYRMALFAPLMLPVSLCAMLLLAMPVIYIPPRTGTRSLLPIAALAAGFGFIVLQGLIQALGNAGTLPALIAVTAPPALAFLLGGAWIVKMEEK</sequence>
<name>A0ABT1CIR5_9PROT</name>
<evidence type="ECO:0000313" key="7">
    <source>
        <dbReference type="EMBL" id="MCO6160486.1"/>
    </source>
</evidence>
<dbReference type="EMBL" id="JAMXQU010000007">
    <property type="protein sequence ID" value="MCO6160486.1"/>
    <property type="molecule type" value="Genomic_DNA"/>
</dbReference>
<protein>
    <submittedName>
        <fullName evidence="7">LptF/LptG family permease</fullName>
    </submittedName>
</protein>
<evidence type="ECO:0000256" key="5">
    <source>
        <dbReference type="ARBA" id="ARBA00023136"/>
    </source>
</evidence>
<comment type="caution">
    <text evidence="7">The sequence shown here is derived from an EMBL/GenBank/DDBJ whole genome shotgun (WGS) entry which is preliminary data.</text>
</comment>
<evidence type="ECO:0000256" key="6">
    <source>
        <dbReference type="SAM" id="Phobius"/>
    </source>
</evidence>